<dbReference type="AlphaFoldDB" id="A0A9P6CZ64"/>
<reference evidence="1" key="1">
    <citation type="submission" date="2020-11" db="EMBL/GenBank/DDBJ databases">
        <authorList>
            <consortium name="DOE Joint Genome Institute"/>
            <person name="Ahrendt S."/>
            <person name="Riley R."/>
            <person name="Andreopoulos W."/>
            <person name="Labutti K."/>
            <person name="Pangilinan J."/>
            <person name="Ruiz-Duenas F.J."/>
            <person name="Barrasa J.M."/>
            <person name="Sanchez-Garcia M."/>
            <person name="Camarero S."/>
            <person name="Miyauchi S."/>
            <person name="Serrano A."/>
            <person name="Linde D."/>
            <person name="Babiker R."/>
            <person name="Drula E."/>
            <person name="Ayuso-Fernandez I."/>
            <person name="Pacheco R."/>
            <person name="Padilla G."/>
            <person name="Ferreira P."/>
            <person name="Barriuso J."/>
            <person name="Kellner H."/>
            <person name="Castanera R."/>
            <person name="Alfaro M."/>
            <person name="Ramirez L."/>
            <person name="Pisabarro A.G."/>
            <person name="Kuo A."/>
            <person name="Tritt A."/>
            <person name="Lipzen A."/>
            <person name="He G."/>
            <person name="Yan M."/>
            <person name="Ng V."/>
            <person name="Cullen D."/>
            <person name="Martin F."/>
            <person name="Rosso M.-N."/>
            <person name="Henrissat B."/>
            <person name="Hibbett D."/>
            <person name="Martinez A.T."/>
            <person name="Grigoriev I.V."/>
        </authorList>
    </citation>
    <scope>NUCLEOTIDE SEQUENCE</scope>
    <source>
        <strain evidence="1">CIRM-BRFM 674</strain>
    </source>
</reference>
<organism evidence="1 2">
    <name type="scientific">Pholiota conissans</name>
    <dbReference type="NCBI Taxonomy" id="109636"/>
    <lineage>
        <taxon>Eukaryota</taxon>
        <taxon>Fungi</taxon>
        <taxon>Dikarya</taxon>
        <taxon>Basidiomycota</taxon>
        <taxon>Agaricomycotina</taxon>
        <taxon>Agaricomycetes</taxon>
        <taxon>Agaricomycetidae</taxon>
        <taxon>Agaricales</taxon>
        <taxon>Agaricineae</taxon>
        <taxon>Strophariaceae</taxon>
        <taxon>Pholiota</taxon>
    </lineage>
</organism>
<proteinExistence type="predicted"/>
<gene>
    <name evidence="1" type="ORF">BDN70DRAFT_895985</name>
</gene>
<comment type="caution">
    <text evidence="1">The sequence shown here is derived from an EMBL/GenBank/DDBJ whole genome shotgun (WGS) entry which is preliminary data.</text>
</comment>
<protein>
    <submittedName>
        <fullName evidence="1">Uncharacterized protein</fullName>
    </submittedName>
</protein>
<sequence length="324" mass="37055">MLSLIGLFFLFFSAVSSGIWLLVHFGRGVSWPISFFLTWAFDFIPSRAFGICERAQSYEVINEPPKCPFPDPRLEPTTYRIGGLEGVDRNRWQRRLQATGSGAKARSYIAFVSTCALYLEHLQELTRVVSSQAHNEPSLRRFLLCIFKRSPKTWVQMVNVLVCGAVLKFRWFTVVYWRFKKLGGAMISSLHEAGVGGVGVDDWVYRDRGTDGEAVRGSILVYPGMGKGVPHLILSLLRPQSQMFHPSSPWKDIYRFRGFDRCPTKRGAFFSEETNMYWPDDRRLPGLIASEPMILVKWVQAKGIAGWRFDARRRARNASFAKRI</sequence>
<evidence type="ECO:0000313" key="2">
    <source>
        <dbReference type="Proteomes" id="UP000807469"/>
    </source>
</evidence>
<keyword evidence="2" id="KW-1185">Reference proteome</keyword>
<name>A0A9P6CZ64_9AGAR</name>
<evidence type="ECO:0000313" key="1">
    <source>
        <dbReference type="EMBL" id="KAF9478135.1"/>
    </source>
</evidence>
<dbReference type="EMBL" id="MU155242">
    <property type="protein sequence ID" value="KAF9478135.1"/>
    <property type="molecule type" value="Genomic_DNA"/>
</dbReference>
<dbReference type="Proteomes" id="UP000807469">
    <property type="component" value="Unassembled WGS sequence"/>
</dbReference>
<accession>A0A9P6CZ64</accession>